<dbReference type="RefSeq" id="WP_420848847.1">
    <property type="nucleotide sequence ID" value="NZ_CP016353.1"/>
</dbReference>
<protein>
    <submittedName>
        <fullName evidence="1">WhiB family transcriptional regulator, redox-sensing transcriptional regulator</fullName>
    </submittedName>
</protein>
<reference evidence="1 2" key="1">
    <citation type="submission" date="2016-10" db="EMBL/GenBank/DDBJ databases">
        <authorList>
            <person name="de Groot N.N."/>
        </authorList>
    </citation>
    <scope>NUCLEOTIDE SEQUENCE [LARGE SCALE GENOMIC DNA]</scope>
    <source>
        <strain evidence="1 2">CGMCC 4.5506</strain>
    </source>
</reference>
<keyword evidence="2" id="KW-1185">Reference proteome</keyword>
<dbReference type="AlphaFoldDB" id="A0A1G6WAW9"/>
<proteinExistence type="predicted"/>
<dbReference type="STRING" id="530584.SAMN05421630_110243"/>
<dbReference type="InterPro" id="IPR034768">
    <property type="entry name" value="4FE4S_WBL"/>
</dbReference>
<sequence>MSTAMPNSGPPEFDRDAYDERLFALTKFRHVPDDVLCDLVLRDGLCFWVFDRDEMPDLSGDEDADRALAAYLCAGCPVQDECLELELRVDGAETVGVWGAMTETDRRALYPAWRWHRLNPPEDSNGGERQ</sequence>
<gene>
    <name evidence="1" type="ORF">SAMN05421630_110243</name>
</gene>
<accession>A0A1G6WAW9</accession>
<evidence type="ECO:0000313" key="1">
    <source>
        <dbReference type="EMBL" id="SDD62215.1"/>
    </source>
</evidence>
<dbReference type="Pfam" id="PF02467">
    <property type="entry name" value="Whib"/>
    <property type="match status" value="1"/>
</dbReference>
<organism evidence="1 2">
    <name type="scientific">Prauserella marina</name>
    <dbReference type="NCBI Taxonomy" id="530584"/>
    <lineage>
        <taxon>Bacteria</taxon>
        <taxon>Bacillati</taxon>
        <taxon>Actinomycetota</taxon>
        <taxon>Actinomycetes</taxon>
        <taxon>Pseudonocardiales</taxon>
        <taxon>Pseudonocardiaceae</taxon>
        <taxon>Prauserella</taxon>
    </lineage>
</organism>
<evidence type="ECO:0000313" key="2">
    <source>
        <dbReference type="Proteomes" id="UP000199494"/>
    </source>
</evidence>
<dbReference type="EMBL" id="FMZE01000010">
    <property type="protein sequence ID" value="SDD62215.1"/>
    <property type="molecule type" value="Genomic_DNA"/>
</dbReference>
<name>A0A1G6WAW9_9PSEU</name>
<dbReference type="PROSITE" id="PS51674">
    <property type="entry name" value="4FE4S_WBL"/>
    <property type="match status" value="1"/>
</dbReference>
<dbReference type="Proteomes" id="UP000199494">
    <property type="component" value="Unassembled WGS sequence"/>
</dbReference>